<protein>
    <recommendedName>
        <fullName evidence="3">FAD-binding 8 domain-containing protein</fullName>
    </recommendedName>
</protein>
<organism evidence="4 5">
    <name type="scientific">Microdochium trichocladiopsis</name>
    <dbReference type="NCBI Taxonomy" id="1682393"/>
    <lineage>
        <taxon>Eukaryota</taxon>
        <taxon>Fungi</taxon>
        <taxon>Dikarya</taxon>
        <taxon>Ascomycota</taxon>
        <taxon>Pezizomycotina</taxon>
        <taxon>Sordariomycetes</taxon>
        <taxon>Xylariomycetidae</taxon>
        <taxon>Xylariales</taxon>
        <taxon>Microdochiaceae</taxon>
        <taxon>Microdochium</taxon>
    </lineage>
</organism>
<evidence type="ECO:0000259" key="3">
    <source>
        <dbReference type="Pfam" id="PF08022"/>
    </source>
</evidence>
<dbReference type="InterPro" id="IPR013112">
    <property type="entry name" value="FAD-bd_8"/>
</dbReference>
<keyword evidence="2" id="KW-1133">Transmembrane helix</keyword>
<keyword evidence="1" id="KW-0813">Transport</keyword>
<keyword evidence="5" id="KW-1185">Reference proteome</keyword>
<dbReference type="GO" id="GO:0015677">
    <property type="term" value="P:copper ion import"/>
    <property type="evidence" value="ECO:0007669"/>
    <property type="project" value="TreeGrafter"/>
</dbReference>
<dbReference type="Proteomes" id="UP000756346">
    <property type="component" value="Unassembled WGS sequence"/>
</dbReference>
<feature type="domain" description="FAD-binding 8" evidence="3">
    <location>
        <begin position="88"/>
        <end position="130"/>
    </location>
</feature>
<dbReference type="OrthoDB" id="4494341at2759"/>
<evidence type="ECO:0000313" key="5">
    <source>
        <dbReference type="Proteomes" id="UP000756346"/>
    </source>
</evidence>
<proteinExistence type="predicted"/>
<evidence type="ECO:0000256" key="1">
    <source>
        <dbReference type="ARBA" id="ARBA00022448"/>
    </source>
</evidence>
<evidence type="ECO:0000313" key="4">
    <source>
        <dbReference type="EMBL" id="KAH7009424.1"/>
    </source>
</evidence>
<keyword evidence="2" id="KW-0812">Transmembrane</keyword>
<comment type="caution">
    <text evidence="4">The sequence shown here is derived from an EMBL/GenBank/DDBJ whole genome shotgun (WGS) entry which is preliminary data.</text>
</comment>
<dbReference type="PANTHER" id="PTHR32361:SF26">
    <property type="entry name" value="FAD-BINDING 8 DOMAIN-CONTAINING PROTEIN-RELATED"/>
    <property type="match status" value="1"/>
</dbReference>
<dbReference type="GO" id="GO:0000293">
    <property type="term" value="F:ferric-chelate reductase activity"/>
    <property type="evidence" value="ECO:0007669"/>
    <property type="project" value="TreeGrafter"/>
</dbReference>
<dbReference type="AlphaFoldDB" id="A0A9P8XPS0"/>
<dbReference type="GO" id="GO:0005886">
    <property type="term" value="C:plasma membrane"/>
    <property type="evidence" value="ECO:0007669"/>
    <property type="project" value="TreeGrafter"/>
</dbReference>
<dbReference type="EMBL" id="JAGTJQ010000018">
    <property type="protein sequence ID" value="KAH7009424.1"/>
    <property type="molecule type" value="Genomic_DNA"/>
</dbReference>
<reference evidence="4" key="1">
    <citation type="journal article" date="2021" name="Nat. Commun.">
        <title>Genetic determinants of endophytism in the Arabidopsis root mycobiome.</title>
        <authorList>
            <person name="Mesny F."/>
            <person name="Miyauchi S."/>
            <person name="Thiergart T."/>
            <person name="Pickel B."/>
            <person name="Atanasova L."/>
            <person name="Karlsson M."/>
            <person name="Huettel B."/>
            <person name="Barry K.W."/>
            <person name="Haridas S."/>
            <person name="Chen C."/>
            <person name="Bauer D."/>
            <person name="Andreopoulos W."/>
            <person name="Pangilinan J."/>
            <person name="LaButti K."/>
            <person name="Riley R."/>
            <person name="Lipzen A."/>
            <person name="Clum A."/>
            <person name="Drula E."/>
            <person name="Henrissat B."/>
            <person name="Kohler A."/>
            <person name="Grigoriev I.V."/>
            <person name="Martin F.M."/>
            <person name="Hacquard S."/>
        </authorList>
    </citation>
    <scope>NUCLEOTIDE SEQUENCE</scope>
    <source>
        <strain evidence="4">MPI-CAGE-CH-0230</strain>
    </source>
</reference>
<sequence length="133" mass="15144">MAVLSIVPLRKHLYEVADKTHKALAIIIAFSTWQHISTAAYVQQWLLFTLIGMIGLVHAVQFLLFLYRNTRWGKPFPKADIIIDGVIVRIVLQLPRPIKIDAGQYISLSIMSPALGYWSWAQSHPFTITSWSL</sequence>
<dbReference type="PANTHER" id="PTHR32361">
    <property type="entry name" value="FERRIC/CUPRIC REDUCTASE TRANSMEMBRANE COMPONENT"/>
    <property type="match status" value="1"/>
</dbReference>
<dbReference type="GO" id="GO:0006826">
    <property type="term" value="P:iron ion transport"/>
    <property type="evidence" value="ECO:0007669"/>
    <property type="project" value="TreeGrafter"/>
</dbReference>
<dbReference type="GO" id="GO:0006879">
    <property type="term" value="P:intracellular iron ion homeostasis"/>
    <property type="evidence" value="ECO:0007669"/>
    <property type="project" value="TreeGrafter"/>
</dbReference>
<name>A0A9P8XPS0_9PEZI</name>
<evidence type="ECO:0000256" key="2">
    <source>
        <dbReference type="SAM" id="Phobius"/>
    </source>
</evidence>
<dbReference type="GeneID" id="70191258"/>
<gene>
    <name evidence="4" type="ORF">B0I36DRAFT_401857</name>
</gene>
<feature type="transmembrane region" description="Helical" evidence="2">
    <location>
        <begin position="45"/>
        <end position="67"/>
    </location>
</feature>
<keyword evidence="2" id="KW-0472">Membrane</keyword>
<dbReference type="Pfam" id="PF08022">
    <property type="entry name" value="FAD_binding_8"/>
    <property type="match status" value="1"/>
</dbReference>
<dbReference type="InterPro" id="IPR051410">
    <property type="entry name" value="Ferric/Cupric_Reductase"/>
</dbReference>
<accession>A0A9P8XPS0</accession>
<dbReference type="RefSeq" id="XP_046004052.1">
    <property type="nucleotide sequence ID" value="XM_046161712.1"/>
</dbReference>